<evidence type="ECO:0000313" key="2">
    <source>
        <dbReference type="Proteomes" id="UP001153331"/>
    </source>
</evidence>
<protein>
    <submittedName>
        <fullName evidence="1">Uncharacterized protein</fullName>
    </submittedName>
</protein>
<sequence>MPPDNEGSSVPARIDNGQSTRVRRACDGCRIRKVKCDRTQPCSQCNQHAIACVTTPEPEKRKNIVRGRLVAQARGDLLVEAQKTPPSTHADHHSSREFLAVSSPGNVSLSAAPRYIADFFRELMPQFEKFVYPFSPALSPDDILEAINKMNHSFEDAALVYAASSTTIFLTDSFGNVHGEAATTMHDLILCSLEAQRQADLQLDPRGRINGERCVTNKRIITNIFLEISMMAFKLLERSFSHLREAITLIQLKVTHDRNLSVEQDQHHSAFQRLYWEAYIHERFLTITSGFPSVLPPLKSGIPVLDPSMPLHIHVGFNRLIHLFLILDDTFLAQWDGREEGFANITNHWIENKQIQLDQDEIDAAEDENELHRCGHPGLTEHQRADLFITRLWLRTLLWQIALSKGFLRSVTGRNSHEALSLQFPALRLSTQLKSIVSRLDSIASIGTQGSGIIQKLFEVTSTIADVLALSPVNFLDDGTSVNLSSHIDDFLFIVKFFFNFERIYDRQRAYLLEKVDILRQSHSSSGFLDLPSPGSYLAQVATPLE</sequence>
<reference evidence="1" key="1">
    <citation type="submission" date="2022-11" db="EMBL/GenBank/DDBJ databases">
        <title>Genome Sequence of Boeremia exigua.</title>
        <authorList>
            <person name="Buettner E."/>
        </authorList>
    </citation>
    <scope>NUCLEOTIDE SEQUENCE</scope>
    <source>
        <strain evidence="1">CU02</strain>
    </source>
</reference>
<evidence type="ECO:0000313" key="1">
    <source>
        <dbReference type="EMBL" id="KAJ8114396.1"/>
    </source>
</evidence>
<proteinExistence type="predicted"/>
<accession>A0ACC2IGX4</accession>
<dbReference type="Proteomes" id="UP001153331">
    <property type="component" value="Unassembled WGS sequence"/>
</dbReference>
<name>A0ACC2IGX4_9PLEO</name>
<comment type="caution">
    <text evidence="1">The sequence shown here is derived from an EMBL/GenBank/DDBJ whole genome shotgun (WGS) entry which is preliminary data.</text>
</comment>
<keyword evidence="2" id="KW-1185">Reference proteome</keyword>
<gene>
    <name evidence="1" type="ORF">OPT61_g3713</name>
</gene>
<dbReference type="EMBL" id="JAPHNI010000196">
    <property type="protein sequence ID" value="KAJ8114396.1"/>
    <property type="molecule type" value="Genomic_DNA"/>
</dbReference>
<organism evidence="1 2">
    <name type="scientific">Boeremia exigua</name>
    <dbReference type="NCBI Taxonomy" id="749465"/>
    <lineage>
        <taxon>Eukaryota</taxon>
        <taxon>Fungi</taxon>
        <taxon>Dikarya</taxon>
        <taxon>Ascomycota</taxon>
        <taxon>Pezizomycotina</taxon>
        <taxon>Dothideomycetes</taxon>
        <taxon>Pleosporomycetidae</taxon>
        <taxon>Pleosporales</taxon>
        <taxon>Pleosporineae</taxon>
        <taxon>Didymellaceae</taxon>
        <taxon>Boeremia</taxon>
    </lineage>
</organism>